<dbReference type="InterPro" id="IPR000182">
    <property type="entry name" value="GNAT_dom"/>
</dbReference>
<organism evidence="4 5">
    <name type="scientific">Shewanella bicestrii</name>
    <dbReference type="NCBI Taxonomy" id="2018305"/>
    <lineage>
        <taxon>Bacteria</taxon>
        <taxon>Pseudomonadati</taxon>
        <taxon>Pseudomonadota</taxon>
        <taxon>Gammaproteobacteria</taxon>
        <taxon>Alteromonadales</taxon>
        <taxon>Shewanellaceae</taxon>
        <taxon>Shewanella</taxon>
    </lineage>
</organism>
<dbReference type="NCBIfam" id="TIGR03590">
    <property type="entry name" value="PseG"/>
    <property type="match status" value="1"/>
</dbReference>
<dbReference type="GO" id="GO:0016787">
    <property type="term" value="F:hydrolase activity"/>
    <property type="evidence" value="ECO:0007669"/>
    <property type="project" value="UniProtKB-KW"/>
</dbReference>
<feature type="binding site" evidence="2">
    <location>
        <position position="293"/>
    </location>
    <ligand>
        <name>substrate</name>
    </ligand>
</feature>
<dbReference type="Gene3D" id="3.40.50.11190">
    <property type="match status" value="1"/>
</dbReference>
<sequence length="525" mass="59341">MVDNLQAALSDSQTVVFRTDSSRSIGYGHVMRCLTLAMALKQQGCQCYFICRDLLNNHSALVEQHGFVLVLLPRDTYLSPENDTSEPRHCSLLETSWQHDISQCVSHFNVIKPDIIVVDHYALDEKWETQAKAYCKKLMVIDDLADRMHRCDILLDYNLSVKSNAYKTWVPQKCQLLLGGKYVLLRDEFKQWQYLSIQRRISKRLETILVTFGGIDSDNNSEKVLQVIKDTPLLALKRIDVVVSANAPHLSSLQSAAQAMQIETHIHTNVNNMAELMAVADLAIGSGGGCTYERLFMKLPSLLMPIADNQVTPLLSMSQLGLFELFLNFNELSIKLGRYCSHPLPLVAAPVLFGAPLVCQNLLAKEVTLADVKPLDIRRTFHWLQDVTLRGQFVQTKAPVKASHFIYWRALLKDQTQYTFSILQQGRHVGNLGIKHLNVQRSEAELWIYIGVQTEQNKGLGTIALTLLENIIKHTLLINNIVIHVAKDNSPALSFYNKLGYVICDDKLIAAEFSEKNVLQMRKVL</sequence>
<dbReference type="Gene3D" id="3.40.630.30">
    <property type="match status" value="1"/>
</dbReference>
<proteinExistence type="predicted"/>
<keyword evidence="4" id="KW-0378">Hydrolase</keyword>
<dbReference type="Pfam" id="PF13302">
    <property type="entry name" value="Acetyltransf_3"/>
    <property type="match status" value="1"/>
</dbReference>
<dbReference type="AlphaFoldDB" id="A0A220UPS5"/>
<keyword evidence="5" id="KW-1185">Reference proteome</keyword>
<dbReference type="GO" id="GO:0016747">
    <property type="term" value="F:acyltransferase activity, transferring groups other than amino-acyl groups"/>
    <property type="evidence" value="ECO:0007669"/>
    <property type="project" value="InterPro"/>
</dbReference>
<dbReference type="InterPro" id="IPR020023">
    <property type="entry name" value="PseG"/>
</dbReference>
<accession>A0A220UPS5</accession>
<evidence type="ECO:0000313" key="5">
    <source>
        <dbReference type="Proteomes" id="UP000198367"/>
    </source>
</evidence>
<feature type="domain" description="N-acetyltransferase" evidence="3">
    <location>
        <begin position="367"/>
        <end position="525"/>
    </location>
</feature>
<reference evidence="4 5" key="1">
    <citation type="submission" date="2017-07" db="EMBL/GenBank/DDBJ databases">
        <title>Phenotypical and genomic characterization of a clinical isolate of Shewanella bicestrii sp. nov. producing an extended-spectrum beta-lactamase and a new oxacillinase variant.</title>
        <authorList>
            <person name="Jousset A.B."/>
            <person name="Bonnin R.A."/>
            <person name="Girlich D."/>
            <person name="Dabos L."/>
            <person name="Potron A."/>
            <person name="Dortet L."/>
            <person name="Glaser P."/>
            <person name="Naas T."/>
        </authorList>
    </citation>
    <scope>NUCLEOTIDE SEQUENCE [LARGE SCALE GENOMIC DNA]</scope>
    <source>
        <strain evidence="4 5">JAB-1</strain>
    </source>
</reference>
<dbReference type="KEGG" id="sbj:CF168_14345"/>
<evidence type="ECO:0000313" key="4">
    <source>
        <dbReference type="EMBL" id="ASK69941.1"/>
    </source>
</evidence>
<dbReference type="PANTHER" id="PTHR43415">
    <property type="entry name" value="SPERMIDINE N(1)-ACETYLTRANSFERASE"/>
    <property type="match status" value="1"/>
</dbReference>
<dbReference type="RefSeq" id="WP_011716384.1">
    <property type="nucleotide sequence ID" value="NZ_CP022358.1"/>
</dbReference>
<evidence type="ECO:0000256" key="2">
    <source>
        <dbReference type="PIRSR" id="PIRSR620023-2"/>
    </source>
</evidence>
<protein>
    <submittedName>
        <fullName evidence="4">UDP-2,4-diacetamido-2,4, 6-trideoxy-beta-L-altropyranose hydrolase</fullName>
    </submittedName>
</protein>
<dbReference type="EMBL" id="CP022358">
    <property type="protein sequence ID" value="ASK69941.1"/>
    <property type="molecule type" value="Genomic_DNA"/>
</dbReference>
<feature type="binding site" evidence="2">
    <location>
        <position position="186"/>
    </location>
    <ligand>
        <name>substrate</name>
    </ligand>
</feature>
<dbReference type="PROSITE" id="PS51186">
    <property type="entry name" value="GNAT"/>
    <property type="match status" value="1"/>
</dbReference>
<gene>
    <name evidence="4" type="primary">pseG</name>
    <name evidence="4" type="ORF">CF168_14345</name>
</gene>
<feature type="active site" description="Proton acceptor" evidence="1">
    <location>
        <position position="29"/>
    </location>
</feature>
<dbReference type="Proteomes" id="UP000198367">
    <property type="component" value="Chromosome"/>
</dbReference>
<evidence type="ECO:0000259" key="3">
    <source>
        <dbReference type="PROSITE" id="PS51186"/>
    </source>
</evidence>
<dbReference type="Gene3D" id="3.40.50.2000">
    <property type="entry name" value="Glycogen Phosphorylase B"/>
    <property type="match status" value="1"/>
</dbReference>
<dbReference type="PANTHER" id="PTHR43415:SF3">
    <property type="entry name" value="GNAT-FAMILY ACETYLTRANSFERASE"/>
    <property type="match status" value="1"/>
</dbReference>
<dbReference type="SUPFAM" id="SSF53756">
    <property type="entry name" value="UDP-Glycosyltransferase/glycogen phosphorylase"/>
    <property type="match status" value="1"/>
</dbReference>
<evidence type="ECO:0000256" key="1">
    <source>
        <dbReference type="PIRSR" id="PIRSR620023-1"/>
    </source>
</evidence>
<dbReference type="InterPro" id="IPR016181">
    <property type="entry name" value="Acyl_CoA_acyltransferase"/>
</dbReference>
<dbReference type="SUPFAM" id="SSF55729">
    <property type="entry name" value="Acyl-CoA N-acyltransferases (Nat)"/>
    <property type="match status" value="1"/>
</dbReference>
<name>A0A220UPS5_9GAMM</name>